<dbReference type="Gene3D" id="3.30.2130.10">
    <property type="entry name" value="VC0802-like"/>
    <property type="match status" value="1"/>
</dbReference>
<accession>A0ABQ3FCM9</accession>
<keyword evidence="4" id="KW-1185">Reference proteome</keyword>
<proteinExistence type="predicted"/>
<gene>
    <name evidence="3" type="ORF">GCM10007291_15720</name>
</gene>
<dbReference type="Pfam" id="PF13840">
    <property type="entry name" value="ACT_7"/>
    <property type="match status" value="1"/>
</dbReference>
<dbReference type="Proteomes" id="UP000658305">
    <property type="component" value="Unassembled WGS sequence"/>
</dbReference>
<dbReference type="EMBL" id="BMYI01000003">
    <property type="protein sequence ID" value="GHC17989.1"/>
    <property type="molecule type" value="Genomic_DNA"/>
</dbReference>
<sequence length="130" mass="13311">MAGETDLARLLAEMAPKPEGQDWGYAVVSGPLPEGLDWFALVREAGGLTVIAPMVALRAAGFAAEGPMARITLTVHSALEAVGLTAAVSGALAEAGISANMVAGFHHDHIFLPAKDAEKAMAVLRGLSHA</sequence>
<evidence type="ECO:0000259" key="2">
    <source>
        <dbReference type="Pfam" id="PF13840"/>
    </source>
</evidence>
<protein>
    <submittedName>
        <fullName evidence="3">Transporter</fullName>
    </submittedName>
</protein>
<feature type="domain" description="CASTOR ACT" evidence="2">
    <location>
        <begin position="71"/>
        <end position="125"/>
    </location>
</feature>
<name>A0ABQ3FCM9_9RHOB</name>
<dbReference type="InterPro" id="IPR027795">
    <property type="entry name" value="CASTOR_ACT_dom"/>
</dbReference>
<dbReference type="RefSeq" id="WP_189380665.1">
    <property type="nucleotide sequence ID" value="NZ_BMYI01000003.1"/>
</dbReference>
<dbReference type="PANTHER" id="PTHR39199:SF1">
    <property type="entry name" value="BLR5128 PROTEIN"/>
    <property type="match status" value="1"/>
</dbReference>
<dbReference type="SUPFAM" id="SSF55021">
    <property type="entry name" value="ACT-like"/>
    <property type="match status" value="2"/>
</dbReference>
<feature type="domain" description="DUF2241" evidence="1">
    <location>
        <begin position="2"/>
        <end position="67"/>
    </location>
</feature>
<reference evidence="4" key="1">
    <citation type="journal article" date="2019" name="Int. J. Syst. Evol. Microbiol.">
        <title>The Global Catalogue of Microorganisms (GCM) 10K type strain sequencing project: providing services to taxonomists for standard genome sequencing and annotation.</title>
        <authorList>
            <consortium name="The Broad Institute Genomics Platform"/>
            <consortium name="The Broad Institute Genome Sequencing Center for Infectious Disease"/>
            <person name="Wu L."/>
            <person name="Ma J."/>
        </authorList>
    </citation>
    <scope>NUCLEOTIDE SEQUENCE [LARGE SCALE GENOMIC DNA]</scope>
    <source>
        <strain evidence="4">KCTC 23298</strain>
    </source>
</reference>
<dbReference type="InterPro" id="IPR018717">
    <property type="entry name" value="DUF2241"/>
</dbReference>
<dbReference type="InterPro" id="IPR045865">
    <property type="entry name" value="ACT-like_dom_sf"/>
</dbReference>
<evidence type="ECO:0000313" key="4">
    <source>
        <dbReference type="Proteomes" id="UP000658305"/>
    </source>
</evidence>
<dbReference type="PANTHER" id="PTHR39199">
    <property type="entry name" value="BLR5128 PROTEIN"/>
    <property type="match status" value="1"/>
</dbReference>
<dbReference type="Pfam" id="PF10000">
    <property type="entry name" value="ACT_3"/>
    <property type="match status" value="1"/>
</dbReference>
<evidence type="ECO:0000313" key="3">
    <source>
        <dbReference type="EMBL" id="GHC17989.1"/>
    </source>
</evidence>
<comment type="caution">
    <text evidence="3">The sequence shown here is derived from an EMBL/GenBank/DDBJ whole genome shotgun (WGS) entry which is preliminary data.</text>
</comment>
<organism evidence="3 4">
    <name type="scientific">Gemmobacter nanjingensis</name>
    <dbReference type="NCBI Taxonomy" id="488454"/>
    <lineage>
        <taxon>Bacteria</taxon>
        <taxon>Pseudomonadati</taxon>
        <taxon>Pseudomonadota</taxon>
        <taxon>Alphaproteobacteria</taxon>
        <taxon>Rhodobacterales</taxon>
        <taxon>Paracoccaceae</taxon>
        <taxon>Gemmobacter</taxon>
    </lineage>
</organism>
<evidence type="ECO:0000259" key="1">
    <source>
        <dbReference type="Pfam" id="PF10000"/>
    </source>
</evidence>